<reference evidence="3" key="1">
    <citation type="journal article" date="2019" name="Int. J. Syst. Evol. Microbiol.">
        <title>The Global Catalogue of Microorganisms (GCM) 10K type strain sequencing project: providing services to taxonomists for standard genome sequencing and annotation.</title>
        <authorList>
            <consortium name="The Broad Institute Genomics Platform"/>
            <consortium name="The Broad Institute Genome Sequencing Center for Infectious Disease"/>
            <person name="Wu L."/>
            <person name="Ma J."/>
        </authorList>
    </citation>
    <scope>NUCLEOTIDE SEQUENCE [LARGE SCALE GENOMIC DNA]</scope>
    <source>
        <strain evidence="3">NBRC 100033</strain>
    </source>
</reference>
<accession>A0ABQ6A479</accession>
<keyword evidence="3" id="KW-1185">Reference proteome</keyword>
<dbReference type="Gene3D" id="2.40.128.270">
    <property type="match status" value="1"/>
</dbReference>
<dbReference type="PANTHER" id="PTHR35535:SF1">
    <property type="entry name" value="HEAT SHOCK PROTEIN HSLJ"/>
    <property type="match status" value="1"/>
</dbReference>
<protein>
    <recommendedName>
        <fullName evidence="1">DUF306 domain-containing protein</fullName>
    </recommendedName>
</protein>
<gene>
    <name evidence="2" type="ORF">GCM10007878_23480</name>
</gene>
<dbReference type="PANTHER" id="PTHR35535">
    <property type="entry name" value="HEAT SHOCK PROTEIN HSLJ"/>
    <property type="match status" value="1"/>
</dbReference>
<dbReference type="InterPro" id="IPR005184">
    <property type="entry name" value="DUF306_Meta_HslJ"/>
</dbReference>
<name>A0ABQ6A479_9GAMM</name>
<evidence type="ECO:0000259" key="1">
    <source>
        <dbReference type="Pfam" id="PF03724"/>
    </source>
</evidence>
<feature type="domain" description="DUF306" evidence="1">
    <location>
        <begin position="44"/>
        <end position="143"/>
    </location>
</feature>
<dbReference type="Pfam" id="PF03724">
    <property type="entry name" value="META"/>
    <property type="match status" value="1"/>
</dbReference>
<proteinExistence type="predicted"/>
<dbReference type="Proteomes" id="UP001156682">
    <property type="component" value="Unassembled WGS sequence"/>
</dbReference>
<dbReference type="PROSITE" id="PS51257">
    <property type="entry name" value="PROKAR_LIPOPROTEIN"/>
    <property type="match status" value="1"/>
</dbReference>
<dbReference type="InterPro" id="IPR038670">
    <property type="entry name" value="HslJ-like_sf"/>
</dbReference>
<evidence type="ECO:0000313" key="3">
    <source>
        <dbReference type="Proteomes" id="UP001156682"/>
    </source>
</evidence>
<evidence type="ECO:0000313" key="2">
    <source>
        <dbReference type="EMBL" id="GLR64910.1"/>
    </source>
</evidence>
<dbReference type="EMBL" id="BSOR01000040">
    <property type="protein sequence ID" value="GLR64910.1"/>
    <property type="molecule type" value="Genomic_DNA"/>
</dbReference>
<dbReference type="InterPro" id="IPR053147">
    <property type="entry name" value="Hsp_HslJ-like"/>
</dbReference>
<organism evidence="2 3">
    <name type="scientific">Marinospirillum insulare</name>
    <dbReference type="NCBI Taxonomy" id="217169"/>
    <lineage>
        <taxon>Bacteria</taxon>
        <taxon>Pseudomonadati</taxon>
        <taxon>Pseudomonadota</taxon>
        <taxon>Gammaproteobacteria</taxon>
        <taxon>Oceanospirillales</taxon>
        <taxon>Oceanospirillaceae</taxon>
        <taxon>Marinospirillum</taxon>
    </lineage>
</organism>
<sequence length="150" mass="16582">MFKSFVTPALMTLTLGLVGCSYTTSQDSTSQPVNQEKRLEQLLGEWQIEDINGEGIIDSSNVTLTFDKEGRAFGSASCNRYSSDYQLTDEGLTFGHSLATKMACPEALMNQEQKFLETFNEISQFEINENGALILKSSNGKTLRGYLLGQ</sequence>
<dbReference type="RefSeq" id="WP_051610477.1">
    <property type="nucleotide sequence ID" value="NZ_BSOR01000040.1"/>
</dbReference>
<comment type="caution">
    <text evidence="2">The sequence shown here is derived from an EMBL/GenBank/DDBJ whole genome shotgun (WGS) entry which is preliminary data.</text>
</comment>